<protein>
    <submittedName>
        <fullName evidence="2">Uncharacterized protein</fullName>
    </submittedName>
</protein>
<dbReference type="EMBL" id="CP095353">
    <property type="protein sequence ID" value="XAG69492.1"/>
    <property type="molecule type" value="Genomic_DNA"/>
</dbReference>
<evidence type="ECO:0000313" key="2">
    <source>
        <dbReference type="EMBL" id="XAG69492.1"/>
    </source>
</evidence>
<dbReference type="AlphaFoldDB" id="A0AAU6U8E9"/>
<name>A0AAU6U8E9_UNCXX</name>
<reference evidence="2" key="1">
    <citation type="submission" date="2022-03" db="EMBL/GenBank/DDBJ databases">
        <title>Sea Food Isolates.</title>
        <authorList>
            <person name="Li c."/>
        </authorList>
    </citation>
    <scope>NUCLEOTIDE SEQUENCE</scope>
    <source>
        <strain evidence="2">19CA06SA08-2</strain>
    </source>
</reference>
<accession>A0AAU6U8E9</accession>
<sequence>MGTSASSRGPKDKNPLVPPWAEVGNGLTIGPDVNVGDGGGQDKDNSQEVDNNAVQQEIGPSAQAQPPASRYKSARQAFGKYAGTGGTSSDLRRSLKHYSKNSSGGGKGTSRRLASGITAGAGLVGMMRGDSVTVGDQSLSLNDLRGLTTDQAIDRIASHLAPDNSDSDAVRIALNYALEEALPDTQDFDPASFTDEVIQEAISCYLTDLIFQDVVTGMGEAWFKAEIATKHHKMESELRELIKVITQQEMDKATNSNPSNITKNNIKKIQIEAISKTVDHWEKFND</sequence>
<gene>
    <name evidence="2" type="ORF">MRM75_00235</name>
</gene>
<organism evidence="2">
    <name type="scientific">bacterium 19CA06SA08-2</name>
    <dbReference type="NCBI Taxonomy" id="2920658"/>
    <lineage>
        <taxon>Bacteria</taxon>
    </lineage>
</organism>
<feature type="region of interest" description="Disordered" evidence="1">
    <location>
        <begin position="1"/>
        <end position="113"/>
    </location>
</feature>
<evidence type="ECO:0000256" key="1">
    <source>
        <dbReference type="SAM" id="MobiDB-lite"/>
    </source>
</evidence>
<proteinExistence type="predicted"/>